<keyword evidence="7" id="KW-0811">Translocation</keyword>
<evidence type="ECO:0000256" key="2">
    <source>
        <dbReference type="ARBA" id="ARBA00022448"/>
    </source>
</evidence>
<accession>T0ZQB8</accession>
<dbReference type="InterPro" id="IPR006312">
    <property type="entry name" value="TatA/E"/>
</dbReference>
<evidence type="ECO:0000256" key="6">
    <source>
        <dbReference type="ARBA" id="ARBA00022989"/>
    </source>
</evidence>
<evidence type="ECO:0000313" key="10">
    <source>
        <dbReference type="EMBL" id="EQD32000.1"/>
    </source>
</evidence>
<evidence type="ECO:0000256" key="9">
    <source>
        <dbReference type="SAM" id="Phobius"/>
    </source>
</evidence>
<keyword evidence="5" id="KW-0653">Protein transport</keyword>
<dbReference type="EMBL" id="AUZY01011951">
    <property type="protein sequence ID" value="EQD32000.1"/>
    <property type="molecule type" value="Genomic_DNA"/>
</dbReference>
<keyword evidence="6 9" id="KW-1133">Transmembrane helix</keyword>
<feature type="transmembrane region" description="Helical" evidence="9">
    <location>
        <begin position="6"/>
        <end position="22"/>
    </location>
</feature>
<reference evidence="10" key="2">
    <citation type="journal article" date="2014" name="ISME J.">
        <title>Microbial stratification in low pH oxic and suboxic macroscopic growths along an acid mine drainage.</title>
        <authorList>
            <person name="Mendez-Garcia C."/>
            <person name="Mesa V."/>
            <person name="Sprenger R.R."/>
            <person name="Richter M."/>
            <person name="Diez M.S."/>
            <person name="Solano J."/>
            <person name="Bargiela R."/>
            <person name="Golyshina O.V."/>
            <person name="Manteca A."/>
            <person name="Ramos J.L."/>
            <person name="Gallego J.R."/>
            <person name="Llorente I."/>
            <person name="Martins Dos Santos V.A."/>
            <person name="Jensen O.N."/>
            <person name="Pelaez A.I."/>
            <person name="Sanchez J."/>
            <person name="Ferrer M."/>
        </authorList>
    </citation>
    <scope>NUCLEOTIDE SEQUENCE</scope>
</reference>
<dbReference type="AlphaFoldDB" id="T0ZQB8"/>
<dbReference type="PANTHER" id="PTHR42982:SF1">
    <property type="entry name" value="SEC-INDEPENDENT PROTEIN TRANSLOCASE PROTEIN TATA"/>
    <property type="match status" value="1"/>
</dbReference>
<evidence type="ECO:0000256" key="8">
    <source>
        <dbReference type="ARBA" id="ARBA00023136"/>
    </source>
</evidence>
<comment type="subcellular location">
    <subcellularLocation>
        <location evidence="1">Cell membrane</location>
        <topology evidence="1">Single-pass membrane protein</topology>
    </subcellularLocation>
</comment>
<dbReference type="GO" id="GO:0005886">
    <property type="term" value="C:plasma membrane"/>
    <property type="evidence" value="ECO:0007669"/>
    <property type="project" value="UniProtKB-SubCell"/>
</dbReference>
<evidence type="ECO:0000256" key="5">
    <source>
        <dbReference type="ARBA" id="ARBA00022927"/>
    </source>
</evidence>
<evidence type="ECO:0000256" key="3">
    <source>
        <dbReference type="ARBA" id="ARBA00022475"/>
    </source>
</evidence>
<name>T0ZQB8_9ZZZZ</name>
<evidence type="ECO:0000256" key="7">
    <source>
        <dbReference type="ARBA" id="ARBA00023010"/>
    </source>
</evidence>
<dbReference type="Pfam" id="PF02416">
    <property type="entry name" value="TatA_B_E"/>
    <property type="match status" value="1"/>
</dbReference>
<keyword evidence="8 9" id="KW-0472">Membrane</keyword>
<dbReference type="PANTHER" id="PTHR42982">
    <property type="entry name" value="SEC-INDEPENDENT PROTEIN TRANSLOCASE PROTEIN TATA"/>
    <property type="match status" value="1"/>
</dbReference>
<dbReference type="GO" id="GO:0043953">
    <property type="term" value="P:protein transport by the Tat complex"/>
    <property type="evidence" value="ECO:0007669"/>
    <property type="project" value="InterPro"/>
</dbReference>
<dbReference type="Gene3D" id="1.20.5.3310">
    <property type="match status" value="1"/>
</dbReference>
<reference evidence="10" key="1">
    <citation type="submission" date="2013-08" db="EMBL/GenBank/DDBJ databases">
        <authorList>
            <person name="Mendez C."/>
            <person name="Richter M."/>
            <person name="Ferrer M."/>
            <person name="Sanchez J."/>
        </authorList>
    </citation>
    <scope>NUCLEOTIDE SEQUENCE</scope>
</reference>
<dbReference type="NCBIfam" id="TIGR01411">
    <property type="entry name" value="tatAE"/>
    <property type="match status" value="1"/>
</dbReference>
<protein>
    <submittedName>
        <fullName evidence="10">Twin-arginine translocation protein TatA/E</fullName>
    </submittedName>
</protein>
<dbReference type="InterPro" id="IPR003369">
    <property type="entry name" value="TatA/B/E"/>
</dbReference>
<keyword evidence="3" id="KW-1003">Cell membrane</keyword>
<gene>
    <name evidence="10" type="ORF">B1B_17875</name>
</gene>
<keyword evidence="4 9" id="KW-0812">Transmembrane</keyword>
<keyword evidence="2" id="KW-0813">Transport</keyword>
<evidence type="ECO:0000256" key="4">
    <source>
        <dbReference type="ARBA" id="ARBA00022692"/>
    </source>
</evidence>
<sequence length="62" mass="6816">MFDSPTDWIIIIVLVLVLFGGAKKIPEFARSLGKATGEFTRGKMELEREIKSSFASSTPAQV</sequence>
<comment type="caution">
    <text evidence="10">The sequence shown here is derived from an EMBL/GenBank/DDBJ whole genome shotgun (WGS) entry which is preliminary data.</text>
</comment>
<organism evidence="10">
    <name type="scientific">mine drainage metagenome</name>
    <dbReference type="NCBI Taxonomy" id="410659"/>
    <lineage>
        <taxon>unclassified sequences</taxon>
        <taxon>metagenomes</taxon>
        <taxon>ecological metagenomes</taxon>
    </lineage>
</organism>
<evidence type="ECO:0000256" key="1">
    <source>
        <dbReference type="ARBA" id="ARBA00004162"/>
    </source>
</evidence>
<proteinExistence type="predicted"/>